<accession>A0A143FHB9</accession>
<gene>
    <name evidence="1" type="ORF">JUGLONE_224</name>
</gene>
<name>A0A143FHB9_9CAUD</name>
<dbReference type="Proteomes" id="UP000225977">
    <property type="component" value="Segment"/>
</dbReference>
<protein>
    <submittedName>
        <fullName evidence="1">Uncharacterized protein</fullName>
    </submittedName>
</protein>
<sequence>MSVTTLVLLNTTMLLATASVNAIQCLIIMKELKRREE</sequence>
<organism evidence="1 2">
    <name type="scientific">Bacillus phage Juglone</name>
    <dbReference type="NCBI Taxonomy" id="1805949"/>
    <lineage>
        <taxon>Viruses</taxon>
        <taxon>Duplodnaviria</taxon>
        <taxon>Heunggongvirae</taxon>
        <taxon>Uroviricota</taxon>
        <taxon>Caudoviricetes</taxon>
        <taxon>Herelleviridae</taxon>
        <taxon>Bastillevirinae</taxon>
        <taxon>Bequatrovirus</taxon>
        <taxon>Bequatrovirus troll</taxon>
    </lineage>
</organism>
<reference evidence="2" key="1">
    <citation type="submission" date="2016-02" db="EMBL/GenBank/DDBJ databases">
        <authorList>
            <person name="Mokah H."/>
            <person name="Prakash A."/>
            <person name="Horton L."/>
            <person name="Cochran E."/>
            <person name="Foltz S."/>
            <person name="Olszewski N."/>
            <person name="Jeyasankar M."/>
            <person name="Sehgal N."/>
            <person name="Miller A."/>
            <person name="Luong A."/>
            <person name="Miller R."/>
            <person name="Afzal A."/>
            <person name="Dandamudi K."/>
            <person name="Yoo S."/>
            <person name="Shi R."/>
            <person name="Carvalho R."/>
            <person name="Koparde V.N."/>
            <person name="Lee V."/>
            <person name="Buck G."/>
            <person name="Serrano M.G."/>
            <person name="Johnson A."/>
        </authorList>
    </citation>
    <scope>NUCLEOTIDE SEQUENCE [LARGE SCALE GENOMIC DNA]</scope>
</reference>
<proteinExistence type="predicted"/>
<evidence type="ECO:0000313" key="2">
    <source>
        <dbReference type="Proteomes" id="UP000225977"/>
    </source>
</evidence>
<dbReference type="EMBL" id="KU737345">
    <property type="protein sequence ID" value="AMW61600.1"/>
    <property type="molecule type" value="Genomic_DNA"/>
</dbReference>
<evidence type="ECO:0000313" key="1">
    <source>
        <dbReference type="EMBL" id="AMW61600.1"/>
    </source>
</evidence>